<dbReference type="Pfam" id="PF02586">
    <property type="entry name" value="SRAP"/>
    <property type="match status" value="1"/>
</dbReference>
<keyword evidence="11" id="KW-1185">Reference proteome</keyword>
<feature type="compositionally biased region" description="Polar residues" evidence="8">
    <location>
        <begin position="571"/>
        <end position="584"/>
    </location>
</feature>
<dbReference type="SUPFAM" id="SSF143081">
    <property type="entry name" value="BB1717-like"/>
    <property type="match status" value="1"/>
</dbReference>
<evidence type="ECO:0000256" key="8">
    <source>
        <dbReference type="SAM" id="MobiDB-lite"/>
    </source>
</evidence>
<dbReference type="GO" id="GO:0106300">
    <property type="term" value="P:protein-DNA covalent cross-linking repair"/>
    <property type="evidence" value="ECO:0007669"/>
    <property type="project" value="InterPro"/>
</dbReference>
<feature type="transmembrane region" description="Helical" evidence="9">
    <location>
        <begin position="222"/>
        <end position="240"/>
    </location>
</feature>
<evidence type="ECO:0000256" key="1">
    <source>
        <dbReference type="ARBA" id="ARBA00008136"/>
    </source>
</evidence>
<keyword evidence="9" id="KW-0472">Membrane</keyword>
<feature type="compositionally biased region" description="Basic and acidic residues" evidence="8">
    <location>
        <begin position="668"/>
        <end position="680"/>
    </location>
</feature>
<keyword evidence="2" id="KW-0645">Protease</keyword>
<evidence type="ECO:0000256" key="6">
    <source>
        <dbReference type="ARBA" id="ARBA00023125"/>
    </source>
</evidence>
<keyword evidence="9" id="KW-1133">Transmembrane helix</keyword>
<dbReference type="GO" id="GO:0016829">
    <property type="term" value="F:lyase activity"/>
    <property type="evidence" value="ECO:0007669"/>
    <property type="project" value="UniProtKB-KW"/>
</dbReference>
<proteinExistence type="inferred from homology"/>
<feature type="transmembrane region" description="Helical" evidence="9">
    <location>
        <begin position="74"/>
        <end position="94"/>
    </location>
</feature>
<dbReference type="PANTHER" id="PTHR13604:SF0">
    <property type="entry name" value="ABASIC SITE PROCESSING PROTEIN HMCES"/>
    <property type="match status" value="1"/>
</dbReference>
<reference evidence="10 11" key="1">
    <citation type="journal article" date="2019" name="Sci. Rep.">
        <title>Comparative genomics of chytrid fungi reveal insights into the obligate biotrophic and pathogenic lifestyle of Synchytrium endobioticum.</title>
        <authorList>
            <person name="van de Vossenberg B.T.L.H."/>
            <person name="Warris S."/>
            <person name="Nguyen H.D.T."/>
            <person name="van Gent-Pelzer M.P.E."/>
            <person name="Joly D.L."/>
            <person name="van de Geest H.C."/>
            <person name="Bonants P.J.M."/>
            <person name="Smith D.S."/>
            <person name="Levesque C.A."/>
            <person name="van der Lee T.A.J."/>
        </authorList>
    </citation>
    <scope>NUCLEOTIDE SEQUENCE [LARGE SCALE GENOMIC DNA]</scope>
    <source>
        <strain evidence="10 11">CBS 809.83</strain>
    </source>
</reference>
<dbReference type="GO" id="GO:0008233">
    <property type="term" value="F:peptidase activity"/>
    <property type="evidence" value="ECO:0007669"/>
    <property type="project" value="UniProtKB-KW"/>
</dbReference>
<dbReference type="InterPro" id="IPR036590">
    <property type="entry name" value="SRAP-like"/>
</dbReference>
<feature type="compositionally biased region" description="Polar residues" evidence="8">
    <location>
        <begin position="1"/>
        <end position="11"/>
    </location>
</feature>
<dbReference type="PANTHER" id="PTHR13604">
    <property type="entry name" value="DC12-RELATED"/>
    <property type="match status" value="1"/>
</dbReference>
<feature type="transmembrane region" description="Helical" evidence="9">
    <location>
        <begin position="190"/>
        <end position="210"/>
    </location>
</feature>
<keyword evidence="4" id="KW-0378">Hydrolase</keyword>
<feature type="transmembrane region" description="Helical" evidence="9">
    <location>
        <begin position="101"/>
        <end position="119"/>
    </location>
</feature>
<name>A0A507DVC1_9FUNG</name>
<feature type="compositionally biased region" description="Pro residues" evidence="8">
    <location>
        <begin position="20"/>
        <end position="36"/>
    </location>
</feature>
<evidence type="ECO:0000256" key="5">
    <source>
        <dbReference type="ARBA" id="ARBA00023124"/>
    </source>
</evidence>
<dbReference type="STRING" id="109895.A0A507DVC1"/>
<evidence type="ECO:0000313" key="10">
    <source>
        <dbReference type="EMBL" id="TPX55709.1"/>
    </source>
</evidence>
<evidence type="ECO:0000256" key="2">
    <source>
        <dbReference type="ARBA" id="ARBA00022670"/>
    </source>
</evidence>
<feature type="transmembrane region" description="Helical" evidence="9">
    <location>
        <begin position="48"/>
        <end position="68"/>
    </location>
</feature>
<evidence type="ECO:0000313" key="11">
    <source>
        <dbReference type="Proteomes" id="UP000318582"/>
    </source>
</evidence>
<organism evidence="10 11">
    <name type="scientific">Powellomyces hirtus</name>
    <dbReference type="NCBI Taxonomy" id="109895"/>
    <lineage>
        <taxon>Eukaryota</taxon>
        <taxon>Fungi</taxon>
        <taxon>Fungi incertae sedis</taxon>
        <taxon>Chytridiomycota</taxon>
        <taxon>Chytridiomycota incertae sedis</taxon>
        <taxon>Chytridiomycetes</taxon>
        <taxon>Spizellomycetales</taxon>
        <taxon>Powellomycetaceae</taxon>
        <taxon>Powellomyces</taxon>
    </lineage>
</organism>
<sequence>MSRSQSQNTIVPDQVKPPISAAPPSPSPSPTMPDPPARAAQNKRQSGIMGLINLLCSLIAPLVLYYTLVNHLSLVVTVIISSAPPIAFIIFNFVWNRKVEVLGLIIVISFVGTLTVSYLTDNVRIMLVKDTIITLLIGCMWLCTLLPIKRNGEPIRPLVYGMVEKSNPELYDHLWRTVPRFRMWLRAITWLWGLGLVIEFVAEVIVVAVTDEARRAADITQVMGPCMLGFLAFCNAVIVGRMQHEKKVHMARTANANRTSTSATAGSVDNKNDFPTLCLHHKYSNHFQPSTDKTTSRMCGRTALALDPSEIQVRVGASQWIDGSAYRPSHNVAPTRYQPVIRRDRNTNNGERFLHSMRWGVIPSWTKESPTYKSALQTINARDERIREGKSMWAGLKHTKRCVVIAEGFFEWLKKGKERQPYYIRHEDERLIMFAGLWDRAVVDEKEIFSYTIVTTESSKALSWLHDRMPVVLNTVQDVETWLDPDKKFTEEVSTLMRPTESGLKWHPVSTFVSKVGNDSSQCVTPVTLPTDTGKGTLFAYFSKPGAKLPPTSPNPTKPSSPTTPHRKGSKPTNPTQSTSSPQKTKPEVFSKEDNADKEMRDERHNDHFEQDLELALQKSRDDQMFLTAVPITTTSPPKRKRDETSAVADTGRHVKTAKVAHDAEDVNKEVEEKLKRERAPNIVNSA</sequence>
<dbReference type="EMBL" id="QEAQ01000098">
    <property type="protein sequence ID" value="TPX55709.1"/>
    <property type="molecule type" value="Genomic_DNA"/>
</dbReference>
<dbReference type="Gene3D" id="3.90.1680.10">
    <property type="entry name" value="SOS response associated peptidase-like"/>
    <property type="match status" value="1"/>
</dbReference>
<feature type="region of interest" description="Disordered" evidence="8">
    <location>
        <begin position="631"/>
        <end position="651"/>
    </location>
</feature>
<evidence type="ECO:0000256" key="7">
    <source>
        <dbReference type="ARBA" id="ARBA00023239"/>
    </source>
</evidence>
<evidence type="ECO:0000256" key="3">
    <source>
        <dbReference type="ARBA" id="ARBA00022763"/>
    </source>
</evidence>
<evidence type="ECO:0000256" key="9">
    <source>
        <dbReference type="SAM" id="Phobius"/>
    </source>
</evidence>
<keyword evidence="3" id="KW-0227">DNA damage</keyword>
<dbReference type="GO" id="GO:0006508">
    <property type="term" value="P:proteolysis"/>
    <property type="evidence" value="ECO:0007669"/>
    <property type="project" value="UniProtKB-KW"/>
</dbReference>
<dbReference type="AlphaFoldDB" id="A0A507DVC1"/>
<feature type="region of interest" description="Disordered" evidence="8">
    <location>
        <begin position="668"/>
        <end position="687"/>
    </location>
</feature>
<keyword evidence="9" id="KW-0812">Transmembrane</keyword>
<accession>A0A507DVC1</accession>
<feature type="transmembrane region" description="Helical" evidence="9">
    <location>
        <begin position="131"/>
        <end position="148"/>
    </location>
</feature>
<dbReference type="InterPro" id="IPR003738">
    <property type="entry name" value="SRAP"/>
</dbReference>
<comment type="similarity">
    <text evidence="1">Belongs to the SOS response-associated peptidase family.</text>
</comment>
<dbReference type="Proteomes" id="UP000318582">
    <property type="component" value="Unassembled WGS sequence"/>
</dbReference>
<feature type="region of interest" description="Disordered" evidence="8">
    <location>
        <begin position="541"/>
        <end position="610"/>
    </location>
</feature>
<keyword evidence="5" id="KW-0190">Covalent protein-DNA linkage</keyword>
<feature type="region of interest" description="Disordered" evidence="8">
    <location>
        <begin position="1"/>
        <end position="40"/>
    </location>
</feature>
<evidence type="ECO:0008006" key="12">
    <source>
        <dbReference type="Google" id="ProtNLM"/>
    </source>
</evidence>
<gene>
    <name evidence="10" type="ORF">PhCBS80983_g05082</name>
</gene>
<comment type="caution">
    <text evidence="10">The sequence shown here is derived from an EMBL/GenBank/DDBJ whole genome shotgun (WGS) entry which is preliminary data.</text>
</comment>
<evidence type="ECO:0000256" key="4">
    <source>
        <dbReference type="ARBA" id="ARBA00022801"/>
    </source>
</evidence>
<keyword evidence="6" id="KW-0238">DNA-binding</keyword>
<keyword evidence="7" id="KW-0456">Lyase</keyword>
<dbReference type="NCBIfam" id="NF041646">
    <property type="entry name" value="VC0807_fam"/>
    <property type="match status" value="1"/>
</dbReference>
<dbReference type="GO" id="GO:0003697">
    <property type="term" value="F:single-stranded DNA binding"/>
    <property type="evidence" value="ECO:0007669"/>
    <property type="project" value="InterPro"/>
</dbReference>
<feature type="compositionally biased region" description="Basic and acidic residues" evidence="8">
    <location>
        <begin position="585"/>
        <end position="610"/>
    </location>
</feature>
<protein>
    <recommendedName>
        <fullName evidence="12">DUF159-domain-containing protein</fullName>
    </recommendedName>
</protein>